<proteinExistence type="predicted"/>
<dbReference type="RefSeq" id="YP_007354103.1">
    <property type="nucleotide sequence ID" value="NC_020104.1"/>
</dbReference>
<protein>
    <submittedName>
        <fullName evidence="1">Uncharacterized protein</fullName>
    </submittedName>
</protein>
<gene>
    <name evidence="1" type="ORF">Moumou_00123</name>
</gene>
<reference evidence="1 2" key="1">
    <citation type="journal article" date="2012" name="Genome Biol. Evol.">
        <title>Related Giant Viruses in Distant Locations and Different Habitats: Acanthamoeba polyphaga moumouvirus Represents a Third Lineage of the Mimiviridae That Is Close to the Megavirus Lineage.</title>
        <authorList>
            <person name="Yoosuf N."/>
            <person name="Yutin N."/>
            <person name="Colson P."/>
            <person name="Shabalina S.A."/>
            <person name="Pagnier I."/>
            <person name="Robert C."/>
            <person name="Azza S."/>
            <person name="Klose T."/>
            <person name="Wong J."/>
            <person name="Rossmann M.G."/>
            <person name="La Scola B."/>
            <person name="Raoult D."/>
            <person name="Koonin E.V."/>
        </authorList>
    </citation>
    <scope>NUCLEOTIDE SEQUENCE [LARGE SCALE GENOMIC DNA]</scope>
    <source>
        <strain evidence="1 2">M10A</strain>
    </source>
</reference>
<accession>L7RBT6</accession>
<dbReference type="OrthoDB" id="41240at10239"/>
<dbReference type="GeneID" id="14446037"/>
<keyword evidence="2" id="KW-1185">Reference proteome</keyword>
<name>L7RBT6_9VIRU</name>
<evidence type="ECO:0000313" key="1">
    <source>
        <dbReference type="EMBL" id="AGC01667.1"/>
    </source>
</evidence>
<dbReference type="Proteomes" id="UP000201640">
    <property type="component" value="Segment"/>
</dbReference>
<organism evidence="1 2">
    <name type="scientific">Acanthamoeba polyphaga moumouvirus</name>
    <dbReference type="NCBI Taxonomy" id="1269028"/>
    <lineage>
        <taxon>Viruses</taxon>
        <taxon>Varidnaviria</taxon>
        <taxon>Bamfordvirae</taxon>
        <taxon>Nucleocytoviricota</taxon>
        <taxon>Megaviricetes</taxon>
        <taxon>Imitervirales</taxon>
        <taxon>Mimiviridae</taxon>
        <taxon>Megamimivirinae</taxon>
        <taxon>Moumouvirus</taxon>
    </lineage>
</organism>
<dbReference type="EMBL" id="JX962719">
    <property type="protein sequence ID" value="AGC01667.1"/>
    <property type="molecule type" value="Genomic_DNA"/>
</dbReference>
<sequence length="122" mass="14499">MTINFSIFFFNLSKLCNCLSPNCNKTKDPETIEDKPDIYIHEVTDIYPDIIETVKVFPQNNQLNIRTDNKINLNDYPNKIPQFEGFFKVYLNQLSEKNYHEYCFTDNEGYILQPGIKREYIN</sequence>
<evidence type="ECO:0000313" key="2">
    <source>
        <dbReference type="Proteomes" id="UP000201640"/>
    </source>
</evidence>
<dbReference type="KEGG" id="vg:14446037"/>